<dbReference type="Pfam" id="PF04824">
    <property type="entry name" value="Rad21_Rec8"/>
    <property type="match status" value="1"/>
</dbReference>
<evidence type="ECO:0000313" key="6">
    <source>
        <dbReference type="EMBL" id="KAF1989141.1"/>
    </source>
</evidence>
<feature type="domain" description="Rad21/Rec8-like protein C-terminal eukaryotic" evidence="4">
    <location>
        <begin position="653"/>
        <end position="691"/>
    </location>
</feature>
<keyword evidence="7" id="KW-1185">Reference proteome</keyword>
<feature type="compositionally biased region" description="Polar residues" evidence="3">
    <location>
        <begin position="310"/>
        <end position="324"/>
    </location>
</feature>
<feature type="region of interest" description="Disordered" evidence="3">
    <location>
        <begin position="290"/>
        <end position="339"/>
    </location>
</feature>
<feature type="region of interest" description="Disordered" evidence="3">
    <location>
        <begin position="248"/>
        <end position="278"/>
    </location>
</feature>
<evidence type="ECO:0000259" key="4">
    <source>
        <dbReference type="Pfam" id="PF04824"/>
    </source>
</evidence>
<dbReference type="GO" id="GO:0030892">
    <property type="term" value="C:mitotic cohesin complex"/>
    <property type="evidence" value="ECO:0007669"/>
    <property type="project" value="TreeGrafter"/>
</dbReference>
<accession>A0A6G1H7G6</accession>
<dbReference type="EMBL" id="ML977146">
    <property type="protein sequence ID" value="KAF1989141.1"/>
    <property type="molecule type" value="Genomic_DNA"/>
</dbReference>
<feature type="domain" description="Rad21/Rec8-like protein N-terminal" evidence="5">
    <location>
        <begin position="1"/>
        <end position="113"/>
    </location>
</feature>
<evidence type="ECO:0000256" key="1">
    <source>
        <dbReference type="ARBA" id="ARBA00004123"/>
    </source>
</evidence>
<dbReference type="GO" id="GO:0003682">
    <property type="term" value="F:chromatin binding"/>
    <property type="evidence" value="ECO:0007669"/>
    <property type="project" value="TreeGrafter"/>
</dbReference>
<proteinExistence type="predicted"/>
<evidence type="ECO:0000256" key="3">
    <source>
        <dbReference type="SAM" id="MobiDB-lite"/>
    </source>
</evidence>
<dbReference type="AlphaFoldDB" id="A0A6G1H7G6"/>
<dbReference type="InterPro" id="IPR006909">
    <property type="entry name" value="Rad21/Rec8_C_eu"/>
</dbReference>
<dbReference type="Pfam" id="PF04825">
    <property type="entry name" value="Rad21_Rec8_N"/>
    <property type="match status" value="1"/>
</dbReference>
<dbReference type="GO" id="GO:0007064">
    <property type="term" value="P:mitotic sister chromatid cohesion"/>
    <property type="evidence" value="ECO:0007669"/>
    <property type="project" value="TreeGrafter"/>
</dbReference>
<dbReference type="InterPro" id="IPR039781">
    <property type="entry name" value="Rad21/Rec8-like"/>
</dbReference>
<sequence>MFYSHEVLTSRKYGVATIWLVATLGSKSGLKKAKVNRKAILEVNVPKACETIITPEAPMALRLQSNLLFGVSRVFEQQCGFVLTDAQNAQKSMRALLEVVRYAELDTEAGRTQPEQLLLQDDPAFLPDDLQRLGKLNLDILDEEAALSLGRSSQMSGTLSPMTPYGSQDGSVGGLIIPTSDTGDVGAFGGFNLLGDDVFGTSASRPKGDLFAHEEDDGFLPEVDFDFDADGNMIQLDAPAETLAGTGLLRHRTGSDPNAPARVSQEHEGGQTATAGVGEEMDLDLPAMDEYDLPEGSAFPSVGHGGAHRSSPSAQFPDNSSSTLDHAPPRQNARGPRVIPLDQTMELRNSDLVQWNASYLANMAEASRHKLNHKAPWQAKKNAEYWVLGAGLNGAGKGLQNLKSPLDMFIGENLLDTLGLSLSSSVAGRKRGHESDEETDDQPPRKRARSSFEDNVGRGMDDDGLMNYQDEDVELPREAPEGLEDFSAMPWNVYSASVRGSSVAHGPALSVAGFPTSAGGPSSFAGVPGSLGVLPGSRSRRGSRLVSASPLVGRGRPSALHDLHSEDEGEGMAHGDDHFGQVTEEEFELYGPTAAVDTQTAAESQLPRDALDSESFNFLAFIEHKIGEQNQAQTEDGEGEVDSITFETLLPPQHNSQVVAAQGLLHVLSLASKNLISADQDEAFGDITMTVVSTEA</sequence>
<reference evidence="6" key="1">
    <citation type="journal article" date="2020" name="Stud. Mycol.">
        <title>101 Dothideomycetes genomes: a test case for predicting lifestyles and emergence of pathogens.</title>
        <authorList>
            <person name="Haridas S."/>
            <person name="Albert R."/>
            <person name="Binder M."/>
            <person name="Bloem J."/>
            <person name="Labutti K."/>
            <person name="Salamov A."/>
            <person name="Andreopoulos B."/>
            <person name="Baker S."/>
            <person name="Barry K."/>
            <person name="Bills G."/>
            <person name="Bluhm B."/>
            <person name="Cannon C."/>
            <person name="Castanera R."/>
            <person name="Culley D."/>
            <person name="Daum C."/>
            <person name="Ezra D."/>
            <person name="Gonzalez J."/>
            <person name="Henrissat B."/>
            <person name="Kuo A."/>
            <person name="Liang C."/>
            <person name="Lipzen A."/>
            <person name="Lutzoni F."/>
            <person name="Magnuson J."/>
            <person name="Mondo S."/>
            <person name="Nolan M."/>
            <person name="Ohm R."/>
            <person name="Pangilinan J."/>
            <person name="Park H.-J."/>
            <person name="Ramirez L."/>
            <person name="Alfaro M."/>
            <person name="Sun H."/>
            <person name="Tritt A."/>
            <person name="Yoshinaga Y."/>
            <person name="Zwiers L.-H."/>
            <person name="Turgeon B."/>
            <person name="Goodwin S."/>
            <person name="Spatafora J."/>
            <person name="Crous P."/>
            <person name="Grigoriev I."/>
        </authorList>
    </citation>
    <scope>NUCLEOTIDE SEQUENCE</scope>
    <source>
        <strain evidence="6">CBS 113979</strain>
    </source>
</reference>
<dbReference type="PANTHER" id="PTHR12585">
    <property type="entry name" value="SCC1 / RAD21 FAMILY MEMBER"/>
    <property type="match status" value="1"/>
</dbReference>
<evidence type="ECO:0000259" key="5">
    <source>
        <dbReference type="Pfam" id="PF04825"/>
    </source>
</evidence>
<feature type="region of interest" description="Disordered" evidence="3">
    <location>
        <begin position="535"/>
        <end position="558"/>
    </location>
</feature>
<keyword evidence="2" id="KW-0539">Nucleus</keyword>
<gene>
    <name evidence="6" type="ORF">K402DRAFT_418955</name>
</gene>
<feature type="compositionally biased region" description="Basic and acidic residues" evidence="3">
    <location>
        <begin position="450"/>
        <end position="461"/>
    </location>
</feature>
<organism evidence="6 7">
    <name type="scientific">Aulographum hederae CBS 113979</name>
    <dbReference type="NCBI Taxonomy" id="1176131"/>
    <lineage>
        <taxon>Eukaryota</taxon>
        <taxon>Fungi</taxon>
        <taxon>Dikarya</taxon>
        <taxon>Ascomycota</taxon>
        <taxon>Pezizomycotina</taxon>
        <taxon>Dothideomycetes</taxon>
        <taxon>Pleosporomycetidae</taxon>
        <taxon>Aulographales</taxon>
        <taxon>Aulographaceae</taxon>
    </lineage>
</organism>
<protein>
    <recommendedName>
        <fullName evidence="8">Rad21/Rec8-like protein N-terminal domain-containing protein</fullName>
    </recommendedName>
</protein>
<evidence type="ECO:0000313" key="7">
    <source>
        <dbReference type="Proteomes" id="UP000800041"/>
    </source>
</evidence>
<feature type="region of interest" description="Disordered" evidence="3">
    <location>
        <begin position="426"/>
        <end position="463"/>
    </location>
</feature>
<dbReference type="OrthoDB" id="5427633at2759"/>
<dbReference type="CDD" id="cd21789">
    <property type="entry name" value="Rad21_Rec8_M_SpRec8p-like"/>
    <property type="match status" value="1"/>
</dbReference>
<evidence type="ECO:0008006" key="8">
    <source>
        <dbReference type="Google" id="ProtNLM"/>
    </source>
</evidence>
<evidence type="ECO:0000256" key="2">
    <source>
        <dbReference type="ARBA" id="ARBA00023242"/>
    </source>
</evidence>
<dbReference type="InterPro" id="IPR006910">
    <property type="entry name" value="Rad21_Rec8_N"/>
</dbReference>
<comment type="subcellular location">
    <subcellularLocation>
        <location evidence="1">Nucleus</location>
    </subcellularLocation>
</comment>
<dbReference type="GO" id="GO:0005634">
    <property type="term" value="C:nucleus"/>
    <property type="evidence" value="ECO:0007669"/>
    <property type="project" value="UniProtKB-SubCell"/>
</dbReference>
<dbReference type="PANTHER" id="PTHR12585:SF70">
    <property type="entry name" value="RAD21_REC8 N TERMINAL DOMAIN PROTEIN (AFU_ORTHOLOGUE AFUA_6G02900)"/>
    <property type="match status" value="1"/>
</dbReference>
<name>A0A6G1H7G6_9PEZI</name>
<dbReference type="Proteomes" id="UP000800041">
    <property type="component" value="Unassembled WGS sequence"/>
</dbReference>